<dbReference type="AlphaFoldDB" id="A0A402BKC9"/>
<keyword evidence="2" id="KW-1185">Reference proteome</keyword>
<proteinExistence type="predicted"/>
<reference evidence="2" key="1">
    <citation type="submission" date="2018-12" db="EMBL/GenBank/DDBJ databases">
        <title>Tengunoibacter tsumagoiensis gen. nov., sp. nov., Dictyobacter kobayashii sp. nov., D. alpinus sp. nov., and D. joshuensis sp. nov. and description of Dictyobacteraceae fam. nov. within the order Ktedonobacterales isolated from Tengu-no-mugimeshi.</title>
        <authorList>
            <person name="Wang C.M."/>
            <person name="Zheng Y."/>
            <person name="Sakai Y."/>
            <person name="Toyoda A."/>
            <person name="Minakuchi Y."/>
            <person name="Abe K."/>
            <person name="Yokota A."/>
            <person name="Yabe S."/>
        </authorList>
    </citation>
    <scope>NUCLEOTIDE SEQUENCE [LARGE SCALE GENOMIC DNA]</scope>
    <source>
        <strain evidence="2">Uno16</strain>
    </source>
</reference>
<sequence length="68" mass="7488">MPGGSTRYAQGKAPFWQKIHGTPGSRFTFIMSSGTIVEYFDRAVDAKKVSAIFMMGVSHNACFLYFGS</sequence>
<evidence type="ECO:0000313" key="1">
    <source>
        <dbReference type="EMBL" id="GCE31792.1"/>
    </source>
</evidence>
<evidence type="ECO:0000313" key="2">
    <source>
        <dbReference type="Proteomes" id="UP000287171"/>
    </source>
</evidence>
<accession>A0A402BKC9</accession>
<comment type="caution">
    <text evidence="1">The sequence shown here is derived from an EMBL/GenBank/DDBJ whole genome shotgun (WGS) entry which is preliminary data.</text>
</comment>
<dbReference type="Proteomes" id="UP000287171">
    <property type="component" value="Unassembled WGS sequence"/>
</dbReference>
<protein>
    <submittedName>
        <fullName evidence="1">Uncharacterized protein</fullName>
    </submittedName>
</protein>
<name>A0A402BKC9_9CHLR</name>
<organism evidence="1 2">
    <name type="scientific">Dictyobacter alpinus</name>
    <dbReference type="NCBI Taxonomy" id="2014873"/>
    <lineage>
        <taxon>Bacteria</taxon>
        <taxon>Bacillati</taxon>
        <taxon>Chloroflexota</taxon>
        <taxon>Ktedonobacteria</taxon>
        <taxon>Ktedonobacterales</taxon>
        <taxon>Dictyobacteraceae</taxon>
        <taxon>Dictyobacter</taxon>
    </lineage>
</organism>
<gene>
    <name evidence="1" type="ORF">KDA_72760</name>
</gene>
<dbReference type="EMBL" id="BIFT01000002">
    <property type="protein sequence ID" value="GCE31792.1"/>
    <property type="molecule type" value="Genomic_DNA"/>
</dbReference>